<evidence type="ECO:0000313" key="1">
    <source>
        <dbReference type="EMBL" id="MCE5166071.1"/>
    </source>
</evidence>
<dbReference type="Proteomes" id="UP000823775">
    <property type="component" value="Unassembled WGS sequence"/>
</dbReference>
<name>A0ABS8Y5W9_DATST</name>
<accession>A0ABS8Y5W9</accession>
<comment type="caution">
    <text evidence="1">The sequence shown here is derived from an EMBL/GenBank/DDBJ whole genome shotgun (WGS) entry which is preliminary data.</text>
</comment>
<reference evidence="1 2" key="1">
    <citation type="journal article" date="2021" name="BMC Genomics">
        <title>Datura genome reveals duplications of psychoactive alkaloid biosynthetic genes and high mutation rate following tissue culture.</title>
        <authorList>
            <person name="Rajewski A."/>
            <person name="Carter-House D."/>
            <person name="Stajich J."/>
            <person name="Litt A."/>
        </authorList>
    </citation>
    <scope>NUCLEOTIDE SEQUENCE [LARGE SCALE GENOMIC DNA]</scope>
    <source>
        <strain evidence="1">AR-01</strain>
    </source>
</reference>
<organism evidence="1 2">
    <name type="scientific">Datura stramonium</name>
    <name type="common">Jimsonweed</name>
    <name type="synonym">Common thornapple</name>
    <dbReference type="NCBI Taxonomy" id="4076"/>
    <lineage>
        <taxon>Eukaryota</taxon>
        <taxon>Viridiplantae</taxon>
        <taxon>Streptophyta</taxon>
        <taxon>Embryophyta</taxon>
        <taxon>Tracheophyta</taxon>
        <taxon>Spermatophyta</taxon>
        <taxon>Magnoliopsida</taxon>
        <taxon>eudicotyledons</taxon>
        <taxon>Gunneridae</taxon>
        <taxon>Pentapetalae</taxon>
        <taxon>asterids</taxon>
        <taxon>lamiids</taxon>
        <taxon>Solanales</taxon>
        <taxon>Solanaceae</taxon>
        <taxon>Solanoideae</taxon>
        <taxon>Datureae</taxon>
        <taxon>Datura</taxon>
    </lineage>
</organism>
<gene>
    <name evidence="1" type="ORF">HAX54_014525</name>
</gene>
<keyword evidence="2" id="KW-1185">Reference proteome</keyword>
<sequence>MAMDEDENHQQALEDEQMAMDEDENACVRWNCGCMNGHGYQVFRMKAVNCTEDEQTAMDEDENHQTALRMNKWPWMRMKRGPDKSETMETTNLPPLACVAALSMKYEPFMILGPVMWSRAYDLVMTEIDS</sequence>
<dbReference type="EMBL" id="JACEIK010019014">
    <property type="protein sequence ID" value="MCE5166071.1"/>
    <property type="molecule type" value="Genomic_DNA"/>
</dbReference>
<feature type="non-terminal residue" evidence="1">
    <location>
        <position position="130"/>
    </location>
</feature>
<protein>
    <submittedName>
        <fullName evidence="1">Uncharacterized protein</fullName>
    </submittedName>
</protein>
<proteinExistence type="predicted"/>
<evidence type="ECO:0000313" key="2">
    <source>
        <dbReference type="Proteomes" id="UP000823775"/>
    </source>
</evidence>